<keyword evidence="8" id="KW-1185">Reference proteome</keyword>
<dbReference type="Proteomes" id="UP001596174">
    <property type="component" value="Unassembled WGS sequence"/>
</dbReference>
<evidence type="ECO:0000256" key="4">
    <source>
        <dbReference type="ARBA" id="ARBA00022969"/>
    </source>
</evidence>
<dbReference type="Pfam" id="PF04686">
    <property type="entry name" value="SsgA"/>
    <property type="match status" value="1"/>
</dbReference>
<evidence type="ECO:0000313" key="8">
    <source>
        <dbReference type="Proteomes" id="UP001596174"/>
    </source>
</evidence>
<keyword evidence="3" id="KW-0132">Cell division</keyword>
<dbReference type="InterPro" id="IPR006776">
    <property type="entry name" value="SsgB"/>
</dbReference>
<reference evidence="8" key="1">
    <citation type="journal article" date="2019" name="Int. J. Syst. Evol. Microbiol.">
        <title>The Global Catalogue of Microorganisms (GCM) 10K type strain sequencing project: providing services to taxonomists for standard genome sequencing and annotation.</title>
        <authorList>
            <consortium name="The Broad Institute Genomics Platform"/>
            <consortium name="The Broad Institute Genome Sequencing Center for Infectious Disease"/>
            <person name="Wu L."/>
            <person name="Ma J."/>
        </authorList>
    </citation>
    <scope>NUCLEOTIDE SEQUENCE [LARGE SCALE GENOMIC DNA]</scope>
    <source>
        <strain evidence="8">JCM 4816</strain>
    </source>
</reference>
<dbReference type="InterPro" id="IPR038658">
    <property type="entry name" value="SsgB_sf"/>
</dbReference>
<name>A0ABW1FYY6_9ACTN</name>
<keyword evidence="5" id="KW-0717">Septation</keyword>
<gene>
    <name evidence="7" type="ORF">ACFP3V_10840</name>
</gene>
<comment type="subcellular location">
    <subcellularLocation>
        <location evidence="1">Cell septum</location>
    </subcellularLocation>
</comment>
<evidence type="ECO:0000256" key="2">
    <source>
        <dbReference type="ARBA" id="ARBA00009323"/>
    </source>
</evidence>
<dbReference type="RefSeq" id="WP_380582418.1">
    <property type="nucleotide sequence ID" value="NZ_JBHSQJ010000039.1"/>
</dbReference>
<evidence type="ECO:0000256" key="6">
    <source>
        <dbReference type="ARBA" id="ARBA00023306"/>
    </source>
</evidence>
<accession>A0ABW1FYY6</accession>
<comment type="similarity">
    <text evidence="2">Belongs to the SsgA family.</text>
</comment>
<organism evidence="7 8">
    <name type="scientific">Streptacidiphilus monticola</name>
    <dbReference type="NCBI Taxonomy" id="2161674"/>
    <lineage>
        <taxon>Bacteria</taxon>
        <taxon>Bacillati</taxon>
        <taxon>Actinomycetota</taxon>
        <taxon>Actinomycetes</taxon>
        <taxon>Kitasatosporales</taxon>
        <taxon>Streptomycetaceae</taxon>
        <taxon>Streptacidiphilus</taxon>
    </lineage>
</organism>
<dbReference type="Gene3D" id="2.30.31.20">
    <property type="entry name" value="Sporulation-specific cell division protein SsgB"/>
    <property type="match status" value="1"/>
</dbReference>
<evidence type="ECO:0000256" key="5">
    <source>
        <dbReference type="ARBA" id="ARBA00023210"/>
    </source>
</evidence>
<proteinExistence type="inferred from homology"/>
<keyword evidence="6" id="KW-0131">Cell cycle</keyword>
<sequence length="128" mass="14071">MKRLVEFEVEGGGHGWMSLRYRADRPFEVVARFPGTVTGTGTPAVWCFARDLLREGLFRPTGLGDVRVRPQGPVTVIELHGCEGRAHLWIATSVLAEFVRASAVLVPFGEEGRVADWDAGLAQLLQPE</sequence>
<protein>
    <submittedName>
        <fullName evidence="7">SsgA family sporulation/cell division regulator</fullName>
    </submittedName>
</protein>
<evidence type="ECO:0000256" key="3">
    <source>
        <dbReference type="ARBA" id="ARBA00022618"/>
    </source>
</evidence>
<comment type="caution">
    <text evidence="7">The sequence shown here is derived from an EMBL/GenBank/DDBJ whole genome shotgun (WGS) entry which is preliminary data.</text>
</comment>
<evidence type="ECO:0000313" key="7">
    <source>
        <dbReference type="EMBL" id="MFC5907715.1"/>
    </source>
</evidence>
<evidence type="ECO:0000256" key="1">
    <source>
        <dbReference type="ARBA" id="ARBA00004431"/>
    </source>
</evidence>
<keyword evidence="4" id="KW-0749">Sporulation</keyword>
<dbReference type="EMBL" id="JBHSQJ010000039">
    <property type="protein sequence ID" value="MFC5907715.1"/>
    <property type="molecule type" value="Genomic_DNA"/>
</dbReference>